<gene>
    <name evidence="3" type="ORF">FB555_000182</name>
</gene>
<name>A0A7W3JRV9_9MICO</name>
<keyword evidence="2" id="KW-1133">Transmembrane helix</keyword>
<sequence>MSKTPKEPKIVAGLGRPETASETQARKAENSRLYVQRKTVNNLVLSMLATVGLVAVIFFAVPRSNVTPNWQVDYVALSEQAALSMGGTLVTPQMPEGWAANAAEVRSSASDSVTSWYVGFITPTSEFIGYKEALVANPTWVANTLKGHSPTAARTIGGIVWTEYDYRSMEDAKNLAYALVTVHGDSTFVLYGTANDAEFTTLAEKISAEIERSKS</sequence>
<dbReference type="InterPro" id="IPR025339">
    <property type="entry name" value="DUF4245"/>
</dbReference>
<comment type="caution">
    <text evidence="3">The sequence shown here is derived from an EMBL/GenBank/DDBJ whole genome shotgun (WGS) entry which is preliminary data.</text>
</comment>
<evidence type="ECO:0008006" key="5">
    <source>
        <dbReference type="Google" id="ProtNLM"/>
    </source>
</evidence>
<dbReference type="Proteomes" id="UP000524237">
    <property type="component" value="Unassembled WGS sequence"/>
</dbReference>
<proteinExistence type="predicted"/>
<evidence type="ECO:0000313" key="3">
    <source>
        <dbReference type="EMBL" id="MBA8828111.1"/>
    </source>
</evidence>
<evidence type="ECO:0000313" key="4">
    <source>
        <dbReference type="Proteomes" id="UP000524237"/>
    </source>
</evidence>
<dbReference type="EMBL" id="JACGWU010000001">
    <property type="protein sequence ID" value="MBA8828111.1"/>
    <property type="molecule type" value="Genomic_DNA"/>
</dbReference>
<dbReference type="AlphaFoldDB" id="A0A7W3JRV9"/>
<keyword evidence="2" id="KW-0812">Transmembrane</keyword>
<evidence type="ECO:0000256" key="2">
    <source>
        <dbReference type="SAM" id="Phobius"/>
    </source>
</evidence>
<protein>
    <recommendedName>
        <fullName evidence="5">DUF4245 domain-containing protein</fullName>
    </recommendedName>
</protein>
<keyword evidence="2" id="KW-0472">Membrane</keyword>
<accession>A0A7W3JRV9</accession>
<organism evidence="3 4">
    <name type="scientific">Alpinimonas psychrophila</name>
    <dbReference type="NCBI Taxonomy" id="748908"/>
    <lineage>
        <taxon>Bacteria</taxon>
        <taxon>Bacillati</taxon>
        <taxon>Actinomycetota</taxon>
        <taxon>Actinomycetes</taxon>
        <taxon>Micrococcales</taxon>
        <taxon>Microbacteriaceae</taxon>
        <taxon>Alpinimonas</taxon>
    </lineage>
</organism>
<keyword evidence="4" id="KW-1185">Reference proteome</keyword>
<dbReference type="Pfam" id="PF14030">
    <property type="entry name" value="DUF4245"/>
    <property type="match status" value="1"/>
</dbReference>
<dbReference type="RefSeq" id="WP_182483567.1">
    <property type="nucleotide sequence ID" value="NZ_JACGWU010000001.1"/>
</dbReference>
<feature type="region of interest" description="Disordered" evidence="1">
    <location>
        <begin position="1"/>
        <end position="26"/>
    </location>
</feature>
<reference evidence="3 4" key="1">
    <citation type="submission" date="2020-07" db="EMBL/GenBank/DDBJ databases">
        <title>Sequencing the genomes of 1000 actinobacteria strains.</title>
        <authorList>
            <person name="Klenk H.-P."/>
        </authorList>
    </citation>
    <scope>NUCLEOTIDE SEQUENCE [LARGE SCALE GENOMIC DNA]</scope>
    <source>
        <strain evidence="3 4">DSM 23737</strain>
    </source>
</reference>
<feature type="transmembrane region" description="Helical" evidence="2">
    <location>
        <begin position="40"/>
        <end position="61"/>
    </location>
</feature>
<evidence type="ECO:0000256" key="1">
    <source>
        <dbReference type="SAM" id="MobiDB-lite"/>
    </source>
</evidence>